<dbReference type="PROSITE" id="PS51257">
    <property type="entry name" value="PROKAR_LIPOPROTEIN"/>
    <property type="match status" value="1"/>
</dbReference>
<reference evidence="4" key="1">
    <citation type="journal article" date="2021" name="Proc. Natl. Acad. Sci. U.S.A.">
        <title>Three genomes in the algal genus Volvox reveal the fate of a haploid sex-determining region after a transition to homothallism.</title>
        <authorList>
            <person name="Yamamoto K."/>
            <person name="Hamaji T."/>
            <person name="Kawai-Toyooka H."/>
            <person name="Matsuzaki R."/>
            <person name="Takahashi F."/>
            <person name="Nishimura Y."/>
            <person name="Kawachi M."/>
            <person name="Noguchi H."/>
            <person name="Minakuchi Y."/>
            <person name="Umen J.G."/>
            <person name="Toyoda A."/>
            <person name="Nozaki H."/>
        </authorList>
    </citation>
    <scope>NUCLEOTIDE SEQUENCE</scope>
    <source>
        <strain evidence="4">NIES-3780</strain>
    </source>
</reference>
<evidence type="ECO:0000256" key="1">
    <source>
        <dbReference type="SAM" id="MobiDB-lite"/>
    </source>
</evidence>
<sequence length="701" mass="75445">MELRGPFLAALLLTACVTLPSALSQVDSSDAPPSSSSSSSSSLDVTVYVEGMVQVYGSYSSATADIGLVNHMRYVPPEYSYTLVEASVDNNEPLNEVPVAFSEELAGSLRTGDVVQAALKLKLSSEQASDLGLGFDDDGSAGGGRRRLLTSEAHEQARRMVLDFHETRRSLQEFMTLTDILNAVAGITLSELPLAENPVIIGQSDTIKDLFIENGKQQNVSSLTFVVKSTICGLQPKLDANAVRKYWFDNSSDKSLTATLQQYHKACTYDQLAFRPANNLVIDIDIPCNGTLPGSPLRYDLVNGYGGGRSDMMNEMLALPKLALEALRTTNPTLAAKFKEYRRQMYIFPFGWMKYISFDGMSSQGCTPTGPPCLAIINSAVYGLSSERLPVPVVFHELGHNIGLPHANGFSCKTIGKCEPVEFGDVSDIMGYGSPSDLNKTVLCLNAALSYKAGWAAPIPGGHLSLGASLKPGMPQDFVLPSMSLKKENMLRIITDATNPSVITTTTNSQQVSQQRAIFVSYRVSGVTPASFDSGLGRNGSSFYDLDGYVWVHEFNETANGQPTTTPSLLLAKLDTSRGVNSFTQQLPTSLGSVTIKVKSKTADAARVTVCRAIRVNETGPNSCSDGLDNDCDGLVDNEDPDCNPSLRPPPPATSPPPKPLAPRPPSKVQPSPPRKAPAKKKRPPPHPKHTKKPSPKKNRG</sequence>
<organism evidence="4 5">
    <name type="scientific">Volvox africanus</name>
    <dbReference type="NCBI Taxonomy" id="51714"/>
    <lineage>
        <taxon>Eukaryota</taxon>
        <taxon>Viridiplantae</taxon>
        <taxon>Chlorophyta</taxon>
        <taxon>core chlorophytes</taxon>
        <taxon>Chlorophyceae</taxon>
        <taxon>CS clade</taxon>
        <taxon>Chlamydomonadales</taxon>
        <taxon>Volvocaceae</taxon>
        <taxon>Volvox</taxon>
    </lineage>
</organism>
<dbReference type="AlphaFoldDB" id="A0A8J4BDE3"/>
<dbReference type="EMBL" id="BNCO01000032">
    <property type="protein sequence ID" value="GIL58781.1"/>
    <property type="molecule type" value="Genomic_DNA"/>
</dbReference>
<dbReference type="SUPFAM" id="SSF55486">
    <property type="entry name" value="Metalloproteases ('zincins'), catalytic domain"/>
    <property type="match status" value="1"/>
</dbReference>
<feature type="region of interest" description="Disordered" evidence="1">
    <location>
        <begin position="618"/>
        <end position="701"/>
    </location>
</feature>
<feature type="compositionally biased region" description="Pro residues" evidence="1">
    <location>
        <begin position="647"/>
        <end position="676"/>
    </location>
</feature>
<evidence type="ECO:0000313" key="5">
    <source>
        <dbReference type="Proteomes" id="UP000747399"/>
    </source>
</evidence>
<name>A0A8J4BDE3_9CHLO</name>
<evidence type="ECO:0000259" key="3">
    <source>
        <dbReference type="Pfam" id="PF05548"/>
    </source>
</evidence>
<dbReference type="InterPro" id="IPR008752">
    <property type="entry name" value="Peptidase_M11"/>
</dbReference>
<gene>
    <name evidence="4" type="ORF">Vafri_13773</name>
</gene>
<keyword evidence="5" id="KW-1185">Reference proteome</keyword>
<evidence type="ECO:0000256" key="2">
    <source>
        <dbReference type="SAM" id="SignalP"/>
    </source>
</evidence>
<comment type="caution">
    <text evidence="4">The sequence shown here is derived from an EMBL/GenBank/DDBJ whole genome shotgun (WGS) entry which is preliminary data.</text>
</comment>
<feature type="chain" id="PRO_5035320602" description="Peptidase M11 gametolysin domain-containing protein" evidence="2">
    <location>
        <begin position="25"/>
        <end position="701"/>
    </location>
</feature>
<keyword evidence="2" id="KW-0732">Signal</keyword>
<protein>
    <recommendedName>
        <fullName evidence="3">Peptidase M11 gametolysin domain-containing protein</fullName>
    </recommendedName>
</protein>
<feature type="compositionally biased region" description="Basic residues" evidence="1">
    <location>
        <begin position="677"/>
        <end position="701"/>
    </location>
</feature>
<dbReference type="Proteomes" id="UP000747399">
    <property type="component" value="Unassembled WGS sequence"/>
</dbReference>
<dbReference type="Pfam" id="PF05548">
    <property type="entry name" value="Peptidase_M11"/>
    <property type="match status" value="1"/>
</dbReference>
<feature type="signal peptide" evidence="2">
    <location>
        <begin position="1"/>
        <end position="24"/>
    </location>
</feature>
<accession>A0A8J4BDE3</accession>
<feature type="domain" description="Peptidase M11 gametolysin" evidence="3">
    <location>
        <begin position="225"/>
        <end position="562"/>
    </location>
</feature>
<feature type="compositionally biased region" description="Acidic residues" evidence="1">
    <location>
        <begin position="628"/>
        <end position="642"/>
    </location>
</feature>
<proteinExistence type="predicted"/>
<evidence type="ECO:0000313" key="4">
    <source>
        <dbReference type="EMBL" id="GIL58781.1"/>
    </source>
</evidence>